<dbReference type="STRING" id="1263015.BN580_00263"/>
<dbReference type="EMBL" id="JALEMU010000092">
    <property type="protein sequence ID" value="MCI5755797.1"/>
    <property type="molecule type" value="Genomic_DNA"/>
</dbReference>
<dbReference type="GO" id="GO:0005737">
    <property type="term" value="C:cytoplasm"/>
    <property type="evidence" value="ECO:0007669"/>
    <property type="project" value="UniProtKB-SubCell"/>
</dbReference>
<comment type="caution">
    <text evidence="8">The sequence shown here is derived from an EMBL/GenBank/DDBJ whole genome shotgun (WGS) entry which is preliminary data.</text>
</comment>
<evidence type="ECO:0000256" key="2">
    <source>
        <dbReference type="ARBA" id="ARBA00022491"/>
    </source>
</evidence>
<evidence type="ECO:0000313" key="10">
    <source>
        <dbReference type="Proteomes" id="UP000017938"/>
    </source>
</evidence>
<protein>
    <recommendedName>
        <fullName evidence="6">Redox-sensing transcriptional repressor Rex</fullName>
    </recommendedName>
</protein>
<dbReference type="HAMAP" id="MF_01131">
    <property type="entry name" value="Rex"/>
    <property type="match status" value="1"/>
</dbReference>
<dbReference type="PANTHER" id="PTHR35786:SF1">
    <property type="entry name" value="REDOX-SENSING TRANSCRIPTIONAL REPRESSOR REX 1"/>
    <property type="match status" value="1"/>
</dbReference>
<dbReference type="Proteomes" id="UP001139365">
    <property type="component" value="Unassembled WGS sequence"/>
</dbReference>
<keyword evidence="5 6" id="KW-0804">Transcription</keyword>
<evidence type="ECO:0000259" key="7">
    <source>
        <dbReference type="SMART" id="SM00881"/>
    </source>
</evidence>
<dbReference type="GO" id="GO:0051775">
    <property type="term" value="P:response to redox state"/>
    <property type="evidence" value="ECO:0007669"/>
    <property type="project" value="InterPro"/>
</dbReference>
<evidence type="ECO:0000256" key="3">
    <source>
        <dbReference type="ARBA" id="ARBA00023015"/>
    </source>
</evidence>
<dbReference type="InterPro" id="IPR003781">
    <property type="entry name" value="CoA-bd"/>
</dbReference>
<comment type="subcellular location">
    <subcellularLocation>
        <location evidence="6">Cytoplasm</location>
    </subcellularLocation>
</comment>
<dbReference type="NCBIfam" id="NF003995">
    <property type="entry name" value="PRK05472.2-4"/>
    <property type="match status" value="1"/>
</dbReference>
<name>R6V2N8_9BACT</name>
<evidence type="ECO:0000256" key="5">
    <source>
        <dbReference type="ARBA" id="ARBA00023163"/>
    </source>
</evidence>
<evidence type="ECO:0000256" key="1">
    <source>
        <dbReference type="ARBA" id="ARBA00022490"/>
    </source>
</evidence>
<dbReference type="PANTHER" id="PTHR35786">
    <property type="entry name" value="REDOX-SENSING TRANSCRIPTIONAL REPRESSOR REX"/>
    <property type="match status" value="1"/>
</dbReference>
<dbReference type="AlphaFoldDB" id="R6V2N8"/>
<feature type="domain" description="CoA-binding" evidence="7">
    <location>
        <begin position="78"/>
        <end position="179"/>
    </location>
</feature>
<evidence type="ECO:0000256" key="4">
    <source>
        <dbReference type="ARBA" id="ARBA00023125"/>
    </source>
</evidence>
<dbReference type="InterPro" id="IPR036390">
    <property type="entry name" value="WH_DNA-bd_sf"/>
</dbReference>
<dbReference type="Pfam" id="PF06971">
    <property type="entry name" value="Put_DNA-bind_N"/>
    <property type="match status" value="1"/>
</dbReference>
<keyword evidence="3 6" id="KW-0805">Transcription regulation</keyword>
<comment type="similarity">
    <text evidence="6">Belongs to the transcriptional regulatory Rex family.</text>
</comment>
<keyword evidence="2 6" id="KW-0678">Repressor</keyword>
<dbReference type="Gene3D" id="1.10.10.10">
    <property type="entry name" value="Winged helix-like DNA-binding domain superfamily/Winged helix DNA-binding domain"/>
    <property type="match status" value="1"/>
</dbReference>
<reference evidence="8" key="1">
    <citation type="submission" date="2012-11" db="EMBL/GenBank/DDBJ databases">
        <title>Dependencies among metagenomic species, viruses, plasmids and units of genetic variation.</title>
        <authorList>
            <person name="Nielsen H.B."/>
            <person name="Almeida M."/>
            <person name="Juncker A.S."/>
            <person name="Rasmussen S."/>
            <person name="Li J."/>
            <person name="Sunagawa S."/>
            <person name="Plichta D."/>
            <person name="Gautier L."/>
            <person name="Le Chatelier E."/>
            <person name="Peletier E."/>
            <person name="Bonde I."/>
            <person name="Nielsen T."/>
            <person name="Manichanh C."/>
            <person name="Arumugam M."/>
            <person name="Batto J."/>
            <person name="Santos M.B.Q.D."/>
            <person name="Blom N."/>
            <person name="Borruel N."/>
            <person name="Burgdorf K.S."/>
            <person name="Boumezbeur F."/>
            <person name="Casellas F."/>
            <person name="Dore J."/>
            <person name="Guarner F."/>
            <person name="Hansen T."/>
            <person name="Hildebrand F."/>
            <person name="Kaas R.S."/>
            <person name="Kennedy S."/>
            <person name="Kristiansen K."/>
            <person name="Kultima J.R."/>
            <person name="Leonard P."/>
            <person name="Levenez F."/>
            <person name="Lund O."/>
            <person name="Moumen B."/>
            <person name="Le Paslier D."/>
            <person name="Pons N."/>
            <person name="Pedersen O."/>
            <person name="Prifti E."/>
            <person name="Qin J."/>
            <person name="Raes J."/>
            <person name="Tap J."/>
            <person name="Tims S."/>
            <person name="Ussery D.W."/>
            <person name="Yamada T."/>
            <person name="MetaHit consortium"/>
            <person name="Renault P."/>
            <person name="Sicheritz-Ponten T."/>
            <person name="Bork P."/>
            <person name="Wang J."/>
            <person name="Brunak S."/>
            <person name="Ehrlich S.D."/>
        </authorList>
    </citation>
    <scope>NUCLEOTIDE SEQUENCE [LARGE SCALE GENOMIC DNA]</scope>
</reference>
<dbReference type="Pfam" id="PF02629">
    <property type="entry name" value="CoA_binding"/>
    <property type="match status" value="1"/>
</dbReference>
<dbReference type="EMBL" id="CBFW010000414">
    <property type="protein sequence ID" value="CDC77027.1"/>
    <property type="molecule type" value="Genomic_DNA"/>
</dbReference>
<reference evidence="9 11" key="2">
    <citation type="submission" date="2022-03" db="EMBL/GenBank/DDBJ databases">
        <title>Metagenome-assembled genomes from swine fecal metagenomes.</title>
        <authorList>
            <person name="Holman D.B."/>
            <person name="Kommadath A."/>
        </authorList>
    </citation>
    <scope>NUCLEOTIDE SEQUENCE [LARGE SCALE GENOMIC DNA]</scope>
    <source>
        <strain evidence="9">SUG147</strain>
    </source>
</reference>
<accession>R6V2N8</accession>
<comment type="function">
    <text evidence="6">Modulates transcription in response to changes in cellular NADH/NAD(+) redox state.</text>
</comment>
<comment type="caution">
    <text evidence="6">Lacks conserved residue(s) required for the propagation of feature annotation.</text>
</comment>
<keyword evidence="6" id="KW-0520">NAD</keyword>
<proteinExistence type="inferred from homology"/>
<dbReference type="InterPro" id="IPR036291">
    <property type="entry name" value="NAD(P)-bd_dom_sf"/>
</dbReference>
<organism evidence="8 10">
    <name type="scientific">Candidatus Colimorpha enterica</name>
    <dbReference type="NCBI Taxonomy" id="3083063"/>
    <lineage>
        <taxon>Bacteria</taxon>
        <taxon>Pseudomonadati</taxon>
        <taxon>Bacteroidota</taxon>
        <taxon>Bacteroidia</taxon>
        <taxon>Bacteroidales</taxon>
        <taxon>Candidatus Colimorpha</taxon>
    </lineage>
</organism>
<dbReference type="InterPro" id="IPR009718">
    <property type="entry name" value="Rex_DNA-bd_C_dom"/>
</dbReference>
<dbReference type="InterPro" id="IPR022876">
    <property type="entry name" value="Tscrpt_rep_Rex"/>
</dbReference>
<evidence type="ECO:0000313" key="11">
    <source>
        <dbReference type="Proteomes" id="UP001139365"/>
    </source>
</evidence>
<dbReference type="NCBIfam" id="NF003994">
    <property type="entry name" value="PRK05472.2-3"/>
    <property type="match status" value="1"/>
</dbReference>
<dbReference type="GO" id="GO:0003700">
    <property type="term" value="F:DNA-binding transcription factor activity"/>
    <property type="evidence" value="ECO:0007669"/>
    <property type="project" value="UniProtKB-UniRule"/>
</dbReference>
<evidence type="ECO:0000256" key="6">
    <source>
        <dbReference type="HAMAP-Rule" id="MF_01131"/>
    </source>
</evidence>
<dbReference type="GO" id="GO:0045892">
    <property type="term" value="P:negative regulation of DNA-templated transcription"/>
    <property type="evidence" value="ECO:0007669"/>
    <property type="project" value="InterPro"/>
</dbReference>
<feature type="binding site" evidence="6">
    <location>
        <begin position="89"/>
        <end position="94"/>
    </location>
    <ligand>
        <name>NAD(+)</name>
        <dbReference type="ChEBI" id="CHEBI:57540"/>
    </ligand>
</feature>
<dbReference type="SUPFAM" id="SSF46785">
    <property type="entry name" value="Winged helix' DNA-binding domain"/>
    <property type="match status" value="1"/>
</dbReference>
<sequence length="213" mass="23139">MEYSQQVSVNTLQRLPTYLNYLKSLDDDGNISSTEIARALGLNDVQVRKDLSSVSSGGRPKVGYNIRGLILDLKEFLGYNAVNDAVMVGCGNLGRALMSYRGFREYGLRIVAGFDVSDDIVGEEVSGKPVLPLSGLPQYCRENGIRIGVITTPAQAAQKACDLLMEGGIKAVWNFAPAHITVGEGVLVQNENMACSLALLSKHLNEMLEEEEK</sequence>
<keyword evidence="1 6" id="KW-0963">Cytoplasm</keyword>
<evidence type="ECO:0000313" key="8">
    <source>
        <dbReference type="EMBL" id="CDC77027.1"/>
    </source>
</evidence>
<dbReference type="NCBIfam" id="NF003996">
    <property type="entry name" value="PRK05472.2-5"/>
    <property type="match status" value="1"/>
</dbReference>
<dbReference type="SUPFAM" id="SSF51735">
    <property type="entry name" value="NAD(P)-binding Rossmann-fold domains"/>
    <property type="match status" value="1"/>
</dbReference>
<dbReference type="InterPro" id="IPR036388">
    <property type="entry name" value="WH-like_DNA-bd_sf"/>
</dbReference>
<comment type="subunit">
    <text evidence="6">Homodimer.</text>
</comment>
<gene>
    <name evidence="6" type="primary">rex</name>
    <name evidence="8" type="ORF">BN580_00263</name>
    <name evidence="9" type="ORF">MR241_05830</name>
</gene>
<dbReference type="SMART" id="SM00881">
    <property type="entry name" value="CoA_binding"/>
    <property type="match status" value="1"/>
</dbReference>
<keyword evidence="4 6" id="KW-0238">DNA-binding</keyword>
<dbReference type="GO" id="GO:0003677">
    <property type="term" value="F:DNA binding"/>
    <property type="evidence" value="ECO:0007669"/>
    <property type="project" value="UniProtKB-UniRule"/>
</dbReference>
<dbReference type="Gene3D" id="3.40.50.720">
    <property type="entry name" value="NAD(P)-binding Rossmann-like Domain"/>
    <property type="match status" value="1"/>
</dbReference>
<evidence type="ECO:0000313" key="9">
    <source>
        <dbReference type="EMBL" id="MCI5755797.1"/>
    </source>
</evidence>
<dbReference type="Proteomes" id="UP000017938">
    <property type="component" value="Unassembled WGS sequence"/>
</dbReference>